<feature type="compositionally biased region" description="Basic and acidic residues" evidence="1">
    <location>
        <begin position="20"/>
        <end position="29"/>
    </location>
</feature>
<name>A0A556MYL6_9FLAO</name>
<dbReference type="EMBL" id="VLPL01000004">
    <property type="protein sequence ID" value="TSJ45017.1"/>
    <property type="molecule type" value="Genomic_DNA"/>
</dbReference>
<evidence type="ECO:0000256" key="1">
    <source>
        <dbReference type="SAM" id="MobiDB-lite"/>
    </source>
</evidence>
<dbReference type="InterPro" id="IPR025295">
    <property type="entry name" value="eCIS_core_dom"/>
</dbReference>
<dbReference type="Proteomes" id="UP000316008">
    <property type="component" value="Unassembled WGS sequence"/>
</dbReference>
<evidence type="ECO:0000259" key="2">
    <source>
        <dbReference type="Pfam" id="PF13699"/>
    </source>
</evidence>
<evidence type="ECO:0000313" key="3">
    <source>
        <dbReference type="EMBL" id="TSJ45017.1"/>
    </source>
</evidence>
<organism evidence="3 4">
    <name type="scientific">Fluviicola chungangensis</name>
    <dbReference type="NCBI Taxonomy" id="2597671"/>
    <lineage>
        <taxon>Bacteria</taxon>
        <taxon>Pseudomonadati</taxon>
        <taxon>Bacteroidota</taxon>
        <taxon>Flavobacteriia</taxon>
        <taxon>Flavobacteriales</taxon>
        <taxon>Crocinitomicaceae</taxon>
        <taxon>Fluviicola</taxon>
    </lineage>
</organism>
<reference evidence="3 4" key="1">
    <citation type="submission" date="2019-07" db="EMBL/GenBank/DDBJ databases">
        <authorList>
            <person name="Huq M.A."/>
        </authorList>
    </citation>
    <scope>NUCLEOTIDE SEQUENCE [LARGE SCALE GENOMIC DNA]</scope>
    <source>
        <strain evidence="3 4">MAH-3</strain>
    </source>
</reference>
<feature type="region of interest" description="Disordered" evidence="1">
    <location>
        <begin position="1"/>
        <end position="42"/>
    </location>
</feature>
<keyword evidence="4" id="KW-1185">Reference proteome</keyword>
<dbReference type="Pfam" id="PF13699">
    <property type="entry name" value="eCIS_core"/>
    <property type="match status" value="1"/>
</dbReference>
<sequence length="692" mass="76719">MQELADYSPQASQLKSVQEMADKNEKNQTKENNTGLPDNLKAGAENLSGHSLDDVKVHFNSPEPAQLQAHAYAQGTEIHIGPGQEKHLPHEAWHVVQQKQGRVKPTKQLKEETNINDDAGLEKEADVMGEKANSLLQKQAFPDQPETLTINSPGKKTPIQAVMSVDAFKQSTTLGENRKTIAAIDQALQAYHDFSLQPVDIEDQDANTQERLRLIQIVLQRTNTYIHNKEQENPWHKRLEPVRSFKEDVILEIQQLNGTIVRDSLIQQKIEDDPNSNTTRDLLIAVSQAPRAKPWIQDYLGVTSNPQKIAMMERLYTGGELPGILDQAFINGDGTDVLLAFPKGSALNATQKAIISLFVDRVTDLDALKKLVSQRFDIAVANIKGLEVGKPTNGGDGETVQAETDWDLEGLKRAFNVMKILPDGHASSNDSFEKLKRFTGSGGWYGDTNTVAIAYDNIGDKKSDGRTFSDKWNNRGQDVFSGKNYFDASVRHEVGHAVDHEHDFSGNYCNTANGGGWTTFATSMNMVQDYLNQNNSALSNHQACLGMVKLEIAKLITAEETVGNVKAEVIRLMAQTSGNHGIAFDPAIVRNDSIFEDLQKANLQKPWKSSGGKDVGGKTFVYSNDTKLFSYDTAARARQVSNYQFRAPAEWFAEAYAAYYQPDQTPQGYGSALQTRDVTTFNYIQTNVDIAL</sequence>
<evidence type="ECO:0000313" key="4">
    <source>
        <dbReference type="Proteomes" id="UP000316008"/>
    </source>
</evidence>
<protein>
    <submittedName>
        <fullName evidence="3">DUF4157 domain-containing protein</fullName>
    </submittedName>
</protein>
<comment type="caution">
    <text evidence="3">The sequence shown here is derived from an EMBL/GenBank/DDBJ whole genome shotgun (WGS) entry which is preliminary data.</text>
</comment>
<gene>
    <name evidence="3" type="ORF">FO442_10500</name>
</gene>
<dbReference type="SUPFAM" id="SSF55486">
    <property type="entry name" value="Metalloproteases ('zincins'), catalytic domain"/>
    <property type="match status" value="1"/>
</dbReference>
<proteinExistence type="predicted"/>
<feature type="domain" description="eCIS core" evidence="2">
    <location>
        <begin position="36"/>
        <end position="101"/>
    </location>
</feature>
<dbReference type="AlphaFoldDB" id="A0A556MYL6"/>
<accession>A0A556MYL6</accession>
<dbReference type="OrthoDB" id="292792at2"/>